<accession>A0A7X6BA69</accession>
<proteinExistence type="predicted"/>
<evidence type="ECO:0000313" key="2">
    <source>
        <dbReference type="Proteomes" id="UP000535078"/>
    </source>
</evidence>
<dbReference type="AlphaFoldDB" id="A0A7X6BA69"/>
<comment type="caution">
    <text evidence="1">The sequence shown here is derived from an EMBL/GenBank/DDBJ whole genome shotgun (WGS) entry which is preliminary data.</text>
</comment>
<reference evidence="1 2" key="1">
    <citation type="submission" date="2020-03" db="EMBL/GenBank/DDBJ databases">
        <title>Genomic Encyclopedia of Type Strains, Phase IV (KMG-IV): sequencing the most valuable type-strain genomes for metagenomic binning, comparative biology and taxonomic classification.</title>
        <authorList>
            <person name="Goeker M."/>
        </authorList>
    </citation>
    <scope>NUCLEOTIDE SEQUENCE [LARGE SCALE GENOMIC DNA]</scope>
    <source>
        <strain evidence="1 2">DSM 25229</strain>
    </source>
</reference>
<protein>
    <submittedName>
        <fullName evidence="1">Uncharacterized protein</fullName>
    </submittedName>
</protein>
<keyword evidence="2" id="KW-1185">Reference proteome</keyword>
<dbReference type="Proteomes" id="UP000535078">
    <property type="component" value="Unassembled WGS sequence"/>
</dbReference>
<gene>
    <name evidence="1" type="ORF">GGR90_002751</name>
</gene>
<sequence>MSAPEPAIHVRKDGPIFRVQIIPPEAGPTAVVVPSTFVSHAMAKMSAKVLSDATGFPVTDLAGVGG</sequence>
<evidence type="ECO:0000313" key="1">
    <source>
        <dbReference type="EMBL" id="NJB90557.1"/>
    </source>
</evidence>
<organism evidence="1 2">
    <name type="scientific">Sphingopyxis italica</name>
    <dbReference type="NCBI Taxonomy" id="1129133"/>
    <lineage>
        <taxon>Bacteria</taxon>
        <taxon>Pseudomonadati</taxon>
        <taxon>Pseudomonadota</taxon>
        <taxon>Alphaproteobacteria</taxon>
        <taxon>Sphingomonadales</taxon>
        <taxon>Sphingomonadaceae</taxon>
        <taxon>Sphingopyxis</taxon>
    </lineage>
</organism>
<dbReference type="RefSeq" id="WP_167921986.1">
    <property type="nucleotide sequence ID" value="NZ_JAATIT010000003.1"/>
</dbReference>
<dbReference type="EMBL" id="JAATIT010000003">
    <property type="protein sequence ID" value="NJB90557.1"/>
    <property type="molecule type" value="Genomic_DNA"/>
</dbReference>
<name>A0A7X6BA69_9SPHN</name>